<sequence length="42" mass="5006">MRENRFFADKSHPGCVWMKEKGAECQIVRIWHFDGKTLSLPR</sequence>
<reference evidence="1 2" key="1">
    <citation type="submission" date="2011-03" db="EMBL/GenBank/DDBJ databases">
        <authorList>
            <person name="Weinstock G."/>
            <person name="Sodergren E."/>
            <person name="Clifton S."/>
            <person name="Fulton L."/>
            <person name="Fulton B."/>
            <person name="Courtney L."/>
            <person name="Fronick C."/>
            <person name="Harrison M."/>
            <person name="Strong C."/>
            <person name="Farmer C."/>
            <person name="Delahaunty K."/>
            <person name="Markovic C."/>
            <person name="Hall O."/>
            <person name="Minx P."/>
            <person name="Tomlinson C."/>
            <person name="Mitreva M."/>
            <person name="Hou S."/>
            <person name="Chen J."/>
            <person name="Wollam A."/>
            <person name="Pepin K.H."/>
            <person name="Johnson M."/>
            <person name="Bhonagiri V."/>
            <person name="Zhang X."/>
            <person name="Suruliraj S."/>
            <person name="Warren W."/>
            <person name="Chinwalla A."/>
            <person name="Mardis E.R."/>
            <person name="Wilson R.K."/>
        </authorList>
    </citation>
    <scope>NUCLEOTIDE SEQUENCE [LARGE SCALE GENOMIC DNA]</scope>
    <source>
        <strain evidence="1 2">YIT 11840</strain>
    </source>
</reference>
<gene>
    <name evidence="1" type="ORF">HMPREF9441_00657</name>
</gene>
<accession>G5SMT0</accession>
<name>G5SMT0_9BACT</name>
<organism evidence="1 2">
    <name type="scientific">Paraprevotella clara YIT 11840</name>
    <dbReference type="NCBI Taxonomy" id="762968"/>
    <lineage>
        <taxon>Bacteria</taxon>
        <taxon>Pseudomonadati</taxon>
        <taxon>Bacteroidota</taxon>
        <taxon>Bacteroidia</taxon>
        <taxon>Bacteroidales</taxon>
        <taxon>Prevotellaceae</taxon>
        <taxon>Paraprevotella</taxon>
    </lineage>
</organism>
<dbReference type="STRING" id="762968.HMPREF9441_00657"/>
<dbReference type="AlphaFoldDB" id="G5SMT0"/>
<keyword evidence="2" id="KW-1185">Reference proteome</keyword>
<proteinExistence type="predicted"/>
<dbReference type="HOGENOM" id="CLU_3255213_0_0_10"/>
<dbReference type="EMBL" id="AFFY01000008">
    <property type="protein sequence ID" value="EHH01447.1"/>
    <property type="molecule type" value="Genomic_DNA"/>
</dbReference>
<evidence type="ECO:0000313" key="2">
    <source>
        <dbReference type="Proteomes" id="UP000003598"/>
    </source>
</evidence>
<comment type="caution">
    <text evidence="1">The sequence shown here is derived from an EMBL/GenBank/DDBJ whole genome shotgun (WGS) entry which is preliminary data.</text>
</comment>
<protein>
    <submittedName>
        <fullName evidence="1">Uncharacterized protein</fullName>
    </submittedName>
</protein>
<dbReference type="Proteomes" id="UP000003598">
    <property type="component" value="Unassembled WGS sequence"/>
</dbReference>
<evidence type="ECO:0000313" key="1">
    <source>
        <dbReference type="EMBL" id="EHH01447.1"/>
    </source>
</evidence>